<feature type="domain" description="Tubulin/FtsZ 2-layer sandwich" evidence="12">
    <location>
        <begin position="207"/>
        <end position="324"/>
    </location>
</feature>
<keyword evidence="7 8" id="KW-0131">Cell cycle</keyword>
<dbReference type="Gene3D" id="3.30.1330.20">
    <property type="entry name" value="Tubulin/FtsZ, C-terminal domain"/>
    <property type="match status" value="1"/>
</dbReference>
<dbReference type="Pfam" id="PF12327">
    <property type="entry name" value="FtsZ_C"/>
    <property type="match status" value="1"/>
</dbReference>
<dbReference type="FunFam" id="3.40.50.1440:FF:000023">
    <property type="entry name" value="Cell division protein FtsZ"/>
    <property type="match status" value="1"/>
</dbReference>
<dbReference type="InterPro" id="IPR036525">
    <property type="entry name" value="Tubulin/FtsZ_GTPase_sf"/>
</dbReference>
<keyword evidence="2 8" id="KW-0963">Cytoplasm</keyword>
<comment type="caution">
    <text evidence="8">Lacks conserved residue(s) required for the propagation of feature annotation.</text>
</comment>
<accession>A0A2M7R9L5</accession>
<evidence type="ECO:0000313" key="13">
    <source>
        <dbReference type="EMBL" id="PIY93455.1"/>
    </source>
</evidence>
<evidence type="ECO:0000256" key="8">
    <source>
        <dbReference type="HAMAP-Rule" id="MF_00909"/>
    </source>
</evidence>
<dbReference type="GO" id="GO:0007017">
    <property type="term" value="P:microtubule-based process"/>
    <property type="evidence" value="ECO:0007669"/>
    <property type="project" value="InterPro"/>
</dbReference>
<comment type="subcellular location">
    <subcellularLocation>
        <location evidence="8">Cytoplasm</location>
    </subcellularLocation>
    <text evidence="8">Assembles at midcell at the inner surface of the cytoplasmic membrane.</text>
</comment>
<dbReference type="Pfam" id="PF00091">
    <property type="entry name" value="Tubulin"/>
    <property type="match status" value="1"/>
</dbReference>
<feature type="domain" description="Tubulin/FtsZ GTPase" evidence="11">
    <location>
        <begin position="13"/>
        <end position="205"/>
    </location>
</feature>
<dbReference type="InterPro" id="IPR037103">
    <property type="entry name" value="Tubulin/FtsZ-like_C"/>
</dbReference>
<evidence type="ECO:0000256" key="10">
    <source>
        <dbReference type="SAM" id="MobiDB-lite"/>
    </source>
</evidence>
<evidence type="ECO:0000256" key="1">
    <source>
        <dbReference type="ARBA" id="ARBA00009690"/>
    </source>
</evidence>
<comment type="function">
    <text evidence="8">Essential cell division protein that forms a contractile ring structure (Z ring) at the future cell division site. The regulation of the ring assembly controls the timing and the location of cell division. One of the functions of the FtsZ ring is to recruit other cell division proteins to the septum to produce a new cell wall between the dividing cells. Binds GTP and shows GTPase activity.</text>
</comment>
<comment type="caution">
    <text evidence="13">The sequence shown here is derived from an EMBL/GenBank/DDBJ whole genome shotgun (WGS) entry which is preliminary data.</text>
</comment>
<evidence type="ECO:0000256" key="9">
    <source>
        <dbReference type="NCBIfam" id="TIGR00065"/>
    </source>
</evidence>
<evidence type="ECO:0000256" key="6">
    <source>
        <dbReference type="ARBA" id="ARBA00023210"/>
    </source>
</evidence>
<sequence length="438" mass="47302">MPQVKPDIETFAKIKVVGIGGSGNSAIQRMIESKIRGVDFLALNTDVQALHHNSAQKKLHIGKTITRGLGAGMNPELGKRSAEESQNEIREALKETDMIFITCGLGGGTGSGAGPVVAEIARDMGILTVAVVTKPFTFEGPQRKKIADNAYEDLSRYVDTIITIPNDRILQIIDKKTSLLEAFKIVDDVLRQGVQGISELITVPGLINVDFADVKTIMSDTGSALMGIGIGTGENRATDAAKAAISSPLLEVSIDGAKGILFSITGGTNLGMQEVAEAAKIITSSADDNVKVIFGAVIDETMGEDIRITVVATGFDDRKTTIQTVKADSNNPGMEVFTTKRPIFKSNIFKKVETRPTNRDGDEHFLEEEIIEEEKQFANPSSFSRRNVGSSVDMNTPDIQQSRLNQSQNSSINQNSTKPKTDSEDLEIPAFIRKKMGM</sequence>
<comment type="subunit">
    <text evidence="8">Homodimer. Polymerizes to form a dynamic ring structure in a strictly GTP-dependent manner. Interacts directly with several other division proteins.</text>
</comment>
<gene>
    <name evidence="8" type="primary">ftsZ</name>
    <name evidence="13" type="ORF">COY69_01560</name>
</gene>
<feature type="binding site" evidence="8">
    <location>
        <position position="187"/>
    </location>
    <ligand>
        <name>GTP</name>
        <dbReference type="ChEBI" id="CHEBI:37565"/>
    </ligand>
</feature>
<evidence type="ECO:0000256" key="4">
    <source>
        <dbReference type="ARBA" id="ARBA00022741"/>
    </source>
</evidence>
<organism evidence="13 14">
    <name type="scientific">Candidatus Magasanikbacteria bacterium CG_4_10_14_0_8_um_filter_32_14</name>
    <dbReference type="NCBI Taxonomy" id="1974640"/>
    <lineage>
        <taxon>Bacteria</taxon>
        <taxon>Candidatus Magasanikiibacteriota</taxon>
    </lineage>
</organism>
<dbReference type="InterPro" id="IPR024757">
    <property type="entry name" value="FtsZ_C"/>
</dbReference>
<dbReference type="GO" id="GO:0000917">
    <property type="term" value="P:division septum assembly"/>
    <property type="evidence" value="ECO:0007669"/>
    <property type="project" value="UniProtKB-KW"/>
</dbReference>
<dbReference type="InterPro" id="IPR003008">
    <property type="entry name" value="Tubulin_FtsZ_GTPase"/>
</dbReference>
<proteinExistence type="inferred from homology"/>
<dbReference type="NCBIfam" id="TIGR00065">
    <property type="entry name" value="ftsZ"/>
    <property type="match status" value="1"/>
</dbReference>
<dbReference type="InterPro" id="IPR045061">
    <property type="entry name" value="FtsZ/CetZ"/>
</dbReference>
<dbReference type="SUPFAM" id="SSF52490">
    <property type="entry name" value="Tubulin nucleotide-binding domain-like"/>
    <property type="match status" value="1"/>
</dbReference>
<dbReference type="GO" id="GO:0032153">
    <property type="term" value="C:cell division site"/>
    <property type="evidence" value="ECO:0007669"/>
    <property type="project" value="UniProtKB-UniRule"/>
</dbReference>
<keyword evidence="3 8" id="KW-0132">Cell division</keyword>
<dbReference type="GO" id="GO:0005874">
    <property type="term" value="C:microtubule"/>
    <property type="evidence" value="ECO:0007669"/>
    <property type="project" value="InterPro"/>
</dbReference>
<feature type="binding site" evidence="8">
    <location>
        <position position="139"/>
    </location>
    <ligand>
        <name>GTP</name>
        <dbReference type="ChEBI" id="CHEBI:37565"/>
    </ligand>
</feature>
<comment type="similarity">
    <text evidence="1 8">Belongs to the FtsZ family.</text>
</comment>
<dbReference type="SMART" id="SM00865">
    <property type="entry name" value="Tubulin_C"/>
    <property type="match status" value="1"/>
</dbReference>
<dbReference type="PROSITE" id="PS00227">
    <property type="entry name" value="TUBULIN"/>
    <property type="match status" value="1"/>
</dbReference>
<dbReference type="InterPro" id="IPR008280">
    <property type="entry name" value="Tub_FtsZ_C"/>
</dbReference>
<dbReference type="CDD" id="cd02201">
    <property type="entry name" value="FtsZ_type1"/>
    <property type="match status" value="1"/>
</dbReference>
<dbReference type="HAMAP" id="MF_00909">
    <property type="entry name" value="FtsZ"/>
    <property type="match status" value="1"/>
</dbReference>
<dbReference type="SMART" id="SM00864">
    <property type="entry name" value="Tubulin"/>
    <property type="match status" value="1"/>
</dbReference>
<dbReference type="GO" id="GO:0005525">
    <property type="term" value="F:GTP binding"/>
    <property type="evidence" value="ECO:0007669"/>
    <property type="project" value="UniProtKB-UniRule"/>
</dbReference>
<dbReference type="GO" id="GO:0051258">
    <property type="term" value="P:protein polymerization"/>
    <property type="evidence" value="ECO:0007669"/>
    <property type="project" value="UniProtKB-UniRule"/>
</dbReference>
<dbReference type="PANTHER" id="PTHR30314">
    <property type="entry name" value="CELL DIVISION PROTEIN FTSZ-RELATED"/>
    <property type="match status" value="1"/>
</dbReference>
<dbReference type="InterPro" id="IPR018316">
    <property type="entry name" value="Tubulin/FtsZ_2-layer-sand-dom"/>
</dbReference>
<evidence type="ECO:0000259" key="11">
    <source>
        <dbReference type="SMART" id="SM00864"/>
    </source>
</evidence>
<keyword evidence="5 8" id="KW-0342">GTP-binding</keyword>
<evidence type="ECO:0000256" key="3">
    <source>
        <dbReference type="ARBA" id="ARBA00022618"/>
    </source>
</evidence>
<evidence type="ECO:0000256" key="2">
    <source>
        <dbReference type="ARBA" id="ARBA00022490"/>
    </source>
</evidence>
<dbReference type="InterPro" id="IPR000158">
    <property type="entry name" value="Cell_div_FtsZ"/>
</dbReference>
<protein>
    <recommendedName>
        <fullName evidence="8 9">Cell division protein FtsZ</fullName>
    </recommendedName>
</protein>
<name>A0A2M7R9L5_9BACT</name>
<feature type="binding site" evidence="8">
    <location>
        <begin position="108"/>
        <end position="110"/>
    </location>
    <ligand>
        <name>GTP</name>
        <dbReference type="ChEBI" id="CHEBI:37565"/>
    </ligand>
</feature>
<keyword evidence="6 8" id="KW-0717">Septation</keyword>
<dbReference type="Gene3D" id="3.40.50.1440">
    <property type="entry name" value="Tubulin/FtsZ, GTPase domain"/>
    <property type="match status" value="1"/>
</dbReference>
<keyword evidence="4 8" id="KW-0547">Nucleotide-binding</keyword>
<dbReference type="Proteomes" id="UP000229449">
    <property type="component" value="Unassembled WGS sequence"/>
</dbReference>
<dbReference type="PANTHER" id="PTHR30314:SF3">
    <property type="entry name" value="MITOCHONDRIAL DIVISION PROTEIN FSZA"/>
    <property type="match status" value="1"/>
</dbReference>
<dbReference type="AlphaFoldDB" id="A0A2M7R9L5"/>
<reference evidence="14" key="1">
    <citation type="submission" date="2017-09" db="EMBL/GenBank/DDBJ databases">
        <title>Depth-based differentiation of microbial function through sediment-hosted aquifers and enrichment of novel symbionts in the deep terrestrial subsurface.</title>
        <authorList>
            <person name="Probst A.J."/>
            <person name="Ladd B."/>
            <person name="Jarett J.K."/>
            <person name="Geller-Mcgrath D.E."/>
            <person name="Sieber C.M.K."/>
            <person name="Emerson J.B."/>
            <person name="Anantharaman K."/>
            <person name="Thomas B.C."/>
            <person name="Malmstrom R."/>
            <person name="Stieglmeier M."/>
            <person name="Klingl A."/>
            <person name="Woyke T."/>
            <person name="Ryan C.M."/>
            <person name="Banfield J.F."/>
        </authorList>
    </citation>
    <scope>NUCLEOTIDE SEQUENCE [LARGE SCALE GENOMIC DNA]</scope>
</reference>
<dbReference type="EMBL" id="PFMA01000039">
    <property type="protein sequence ID" value="PIY93455.1"/>
    <property type="molecule type" value="Genomic_DNA"/>
</dbReference>
<evidence type="ECO:0000256" key="7">
    <source>
        <dbReference type="ARBA" id="ARBA00023306"/>
    </source>
</evidence>
<feature type="region of interest" description="Disordered" evidence="10">
    <location>
        <begin position="376"/>
        <end position="438"/>
    </location>
</feature>
<feature type="compositionally biased region" description="Low complexity" evidence="10">
    <location>
        <begin position="400"/>
        <end position="416"/>
    </location>
</feature>
<dbReference type="PRINTS" id="PR00423">
    <property type="entry name" value="CELLDVISFTSZ"/>
</dbReference>
<feature type="compositionally biased region" description="Polar residues" evidence="10">
    <location>
        <begin position="378"/>
        <end position="399"/>
    </location>
</feature>
<dbReference type="InterPro" id="IPR017975">
    <property type="entry name" value="Tubulin_CS"/>
</dbReference>
<evidence type="ECO:0000256" key="5">
    <source>
        <dbReference type="ARBA" id="ARBA00023134"/>
    </source>
</evidence>
<dbReference type="GO" id="GO:0043093">
    <property type="term" value="P:FtsZ-dependent cytokinesis"/>
    <property type="evidence" value="ECO:0007669"/>
    <property type="project" value="UniProtKB-UniRule"/>
</dbReference>
<evidence type="ECO:0000259" key="12">
    <source>
        <dbReference type="SMART" id="SM00865"/>
    </source>
</evidence>
<dbReference type="GO" id="GO:0003924">
    <property type="term" value="F:GTPase activity"/>
    <property type="evidence" value="ECO:0007669"/>
    <property type="project" value="UniProtKB-UniRule"/>
</dbReference>
<feature type="binding site" evidence="8">
    <location>
        <position position="143"/>
    </location>
    <ligand>
        <name>GTP</name>
        <dbReference type="ChEBI" id="CHEBI:37565"/>
    </ligand>
</feature>
<evidence type="ECO:0000313" key="14">
    <source>
        <dbReference type="Proteomes" id="UP000229449"/>
    </source>
</evidence>
<dbReference type="GO" id="GO:0005737">
    <property type="term" value="C:cytoplasm"/>
    <property type="evidence" value="ECO:0007669"/>
    <property type="project" value="UniProtKB-SubCell"/>
</dbReference>
<dbReference type="SUPFAM" id="SSF55307">
    <property type="entry name" value="Tubulin C-terminal domain-like"/>
    <property type="match status" value="1"/>
</dbReference>